<evidence type="ECO:0000256" key="3">
    <source>
        <dbReference type="ARBA" id="ARBA00007249"/>
    </source>
</evidence>
<comment type="caution">
    <text evidence="17">The sequence shown here is derived from an EMBL/GenBank/DDBJ whole genome shotgun (WGS) entry which is preliminary data.</text>
</comment>
<dbReference type="InterPro" id="IPR009001">
    <property type="entry name" value="Transl_elong_EF1A/Init_IF2_C"/>
</dbReference>
<comment type="function">
    <text evidence="1">This protein promotes the GTP-dependent binding of aminoacyl-tRNA to the A-site of ribosomes during protein biosynthesis.</text>
</comment>
<evidence type="ECO:0000256" key="14">
    <source>
        <dbReference type="ARBA" id="ARBA00030845"/>
    </source>
</evidence>
<keyword evidence="8" id="KW-0677">Repeat</keyword>
<dbReference type="GO" id="GO:0003747">
    <property type="term" value="F:translation release factor activity"/>
    <property type="evidence" value="ECO:0007669"/>
    <property type="project" value="InterPro"/>
</dbReference>
<dbReference type="InterPro" id="IPR054696">
    <property type="entry name" value="GTP-eEF1A_C"/>
</dbReference>
<dbReference type="PANTHER" id="PTHR23115">
    <property type="entry name" value="TRANSLATION FACTOR"/>
    <property type="match status" value="1"/>
</dbReference>
<dbReference type="Proteomes" id="UP000036987">
    <property type="component" value="Unassembled WGS sequence"/>
</dbReference>
<dbReference type="Pfam" id="PF03144">
    <property type="entry name" value="GTP_EFTU_D2"/>
    <property type="match status" value="1"/>
</dbReference>
<dbReference type="FunFam" id="2.40.30.10:FF:000077">
    <property type="entry name" value="Putative translation elongation/initiation factor family protein"/>
    <property type="match status" value="1"/>
</dbReference>
<evidence type="ECO:0000256" key="1">
    <source>
        <dbReference type="ARBA" id="ARBA00003982"/>
    </source>
</evidence>
<proteinExistence type="inferred from homology"/>
<evidence type="ECO:0000313" key="18">
    <source>
        <dbReference type="Proteomes" id="UP000036987"/>
    </source>
</evidence>
<dbReference type="InterPro" id="IPR000795">
    <property type="entry name" value="T_Tr_GTP-bd_dom"/>
</dbReference>
<keyword evidence="10" id="KW-0648">Protein biosynthesis</keyword>
<dbReference type="InterPro" id="IPR050100">
    <property type="entry name" value="TRAFAC_GTPase_members"/>
</dbReference>
<sequence length="388" mass="42364">MGKTVEVGRAHFETTTTRFTILDAPGHKSYVPNMISGASQADIGVLVISARKGEFETGYEKGGQTREHVQLAKTLGVSKLIVVVNKMDDFTVGWSKERFDEIESKMVPFLRSSGYNVKKDVQFLPISGLLGNNIKTKIDKNLCGWWNGPFLFSAMDTIEVPIRDPNGPVRMPIIDKFKDMGTVVMGKIESGSICEGDSLLLMPNKVNVKALGVMCDENKVRKAGPGENVRVKLSGVEEEDISAGFVLSCIATPITSVSEFNAQLHILELLDNAIFTAGYKAVLHIHAVVEECEIVDLIEEIDTKKKKASDPKKKKAKRKPLFVKNGAVVVCRIQVNNQISIENFVDFAQLGRFTLRTEGKTIAVGKVVALPPSGHSTFSSSCSSTSSV</sequence>
<dbReference type="SUPFAM" id="SSF50447">
    <property type="entry name" value="Translation proteins"/>
    <property type="match status" value="1"/>
</dbReference>
<gene>
    <name evidence="17" type="ORF">ZOSMA_66G00780</name>
</gene>
<evidence type="ECO:0000256" key="6">
    <source>
        <dbReference type="ARBA" id="ARBA00022490"/>
    </source>
</evidence>
<comment type="subcellular location">
    <subcellularLocation>
        <location evidence="2">Cytoplasm</location>
    </subcellularLocation>
</comment>
<keyword evidence="6" id="KW-0963">Cytoplasm</keyword>
<evidence type="ECO:0000256" key="12">
    <source>
        <dbReference type="ARBA" id="ARBA00029585"/>
    </source>
</evidence>
<evidence type="ECO:0000256" key="11">
    <source>
        <dbReference type="ARBA" id="ARBA00023134"/>
    </source>
</evidence>
<protein>
    <recommendedName>
        <fullName evidence="4">Eukaryotic peptide chain release factor GTP-binding subunit</fullName>
    </recommendedName>
    <alternativeName>
        <fullName evidence="15">ERF-3</fullName>
    </alternativeName>
    <alternativeName>
        <fullName evidence="14">ERF2</fullName>
    </alternativeName>
    <alternativeName>
        <fullName evidence="12">Polypeptide release factor 3</fullName>
    </alternativeName>
    <alternativeName>
        <fullName evidence="13">Translation release factor 3</fullName>
    </alternativeName>
</protein>
<dbReference type="GO" id="GO:0003746">
    <property type="term" value="F:translation elongation factor activity"/>
    <property type="evidence" value="ECO:0007669"/>
    <property type="project" value="UniProtKB-KW"/>
</dbReference>
<dbReference type="GO" id="GO:0005525">
    <property type="term" value="F:GTP binding"/>
    <property type="evidence" value="ECO:0007669"/>
    <property type="project" value="UniProtKB-KW"/>
</dbReference>
<evidence type="ECO:0000256" key="8">
    <source>
        <dbReference type="ARBA" id="ARBA00022737"/>
    </source>
</evidence>
<dbReference type="OrthoDB" id="342024at2759"/>
<dbReference type="PROSITE" id="PS51722">
    <property type="entry name" value="G_TR_2"/>
    <property type="match status" value="1"/>
</dbReference>
<evidence type="ECO:0000259" key="16">
    <source>
        <dbReference type="PROSITE" id="PS51722"/>
    </source>
</evidence>
<dbReference type="STRING" id="29655.A0A0K9NST4"/>
<evidence type="ECO:0000256" key="13">
    <source>
        <dbReference type="ARBA" id="ARBA00030210"/>
    </source>
</evidence>
<dbReference type="Pfam" id="PF22594">
    <property type="entry name" value="GTP-eEF1A_C"/>
    <property type="match status" value="1"/>
</dbReference>
<keyword evidence="5" id="KW-0488">Methylation</keyword>
<dbReference type="SUPFAM" id="SSF52540">
    <property type="entry name" value="P-loop containing nucleoside triphosphate hydrolases"/>
    <property type="match status" value="1"/>
</dbReference>
<dbReference type="InterPro" id="IPR027417">
    <property type="entry name" value="P-loop_NTPase"/>
</dbReference>
<evidence type="ECO:0000256" key="2">
    <source>
        <dbReference type="ARBA" id="ARBA00004496"/>
    </source>
</evidence>
<dbReference type="AlphaFoldDB" id="A0A0K9NST4"/>
<dbReference type="Gene3D" id="3.40.50.300">
    <property type="entry name" value="P-loop containing nucleotide triphosphate hydrolases"/>
    <property type="match status" value="1"/>
</dbReference>
<keyword evidence="18" id="KW-1185">Reference proteome</keyword>
<evidence type="ECO:0000256" key="7">
    <source>
        <dbReference type="ARBA" id="ARBA00022553"/>
    </source>
</evidence>
<dbReference type="GO" id="GO:0005737">
    <property type="term" value="C:cytoplasm"/>
    <property type="evidence" value="ECO:0007669"/>
    <property type="project" value="UniProtKB-SubCell"/>
</dbReference>
<evidence type="ECO:0000256" key="10">
    <source>
        <dbReference type="ARBA" id="ARBA00022917"/>
    </source>
</evidence>
<dbReference type="PRINTS" id="PR01343">
    <property type="entry name" value="YEASTERF"/>
</dbReference>
<dbReference type="GO" id="GO:0000288">
    <property type="term" value="P:nuclear-transcribed mRNA catabolic process, deadenylation-dependent decay"/>
    <property type="evidence" value="ECO:0007669"/>
    <property type="project" value="InterPro"/>
</dbReference>
<accession>A0A0K9NST4</accession>
<reference evidence="18" key="1">
    <citation type="journal article" date="2016" name="Nature">
        <title>The genome of the seagrass Zostera marina reveals angiosperm adaptation to the sea.</title>
        <authorList>
            <person name="Olsen J.L."/>
            <person name="Rouze P."/>
            <person name="Verhelst B."/>
            <person name="Lin Y.-C."/>
            <person name="Bayer T."/>
            <person name="Collen J."/>
            <person name="Dattolo E."/>
            <person name="De Paoli E."/>
            <person name="Dittami S."/>
            <person name="Maumus F."/>
            <person name="Michel G."/>
            <person name="Kersting A."/>
            <person name="Lauritano C."/>
            <person name="Lohaus R."/>
            <person name="Toepel M."/>
            <person name="Tonon T."/>
            <person name="Vanneste K."/>
            <person name="Amirebrahimi M."/>
            <person name="Brakel J."/>
            <person name="Bostroem C."/>
            <person name="Chovatia M."/>
            <person name="Grimwood J."/>
            <person name="Jenkins J.W."/>
            <person name="Jueterbock A."/>
            <person name="Mraz A."/>
            <person name="Stam W.T."/>
            <person name="Tice H."/>
            <person name="Bornberg-Bauer E."/>
            <person name="Green P.J."/>
            <person name="Pearson G.A."/>
            <person name="Procaccini G."/>
            <person name="Duarte C.M."/>
            <person name="Schmutz J."/>
            <person name="Reusch T.B.H."/>
            <person name="Van de Peer Y."/>
        </authorList>
    </citation>
    <scope>NUCLEOTIDE SEQUENCE [LARGE SCALE GENOMIC DNA]</scope>
    <source>
        <strain evidence="18">cv. Finnish</strain>
    </source>
</reference>
<evidence type="ECO:0000256" key="15">
    <source>
        <dbReference type="ARBA" id="ARBA00031881"/>
    </source>
</evidence>
<feature type="domain" description="Tr-type G" evidence="16">
    <location>
        <begin position="1"/>
        <end position="166"/>
    </location>
</feature>
<dbReference type="SUPFAM" id="SSF50465">
    <property type="entry name" value="EF-Tu/eEF-1alpha/eIF2-gamma C-terminal domain"/>
    <property type="match status" value="1"/>
</dbReference>
<comment type="similarity">
    <text evidence="3">Belongs to the TRAFAC class translation factor GTPase superfamily. Classic translation factor GTPase family. EF-Tu/EF-1A subfamily.</text>
</comment>
<dbReference type="InterPro" id="IPR009000">
    <property type="entry name" value="Transl_B-barrel_sf"/>
</dbReference>
<keyword evidence="7" id="KW-0597">Phosphoprotein</keyword>
<dbReference type="InterPro" id="IPR003285">
    <property type="entry name" value="Sup35"/>
</dbReference>
<organism evidence="17 18">
    <name type="scientific">Zostera marina</name>
    <name type="common">Eelgrass</name>
    <dbReference type="NCBI Taxonomy" id="29655"/>
    <lineage>
        <taxon>Eukaryota</taxon>
        <taxon>Viridiplantae</taxon>
        <taxon>Streptophyta</taxon>
        <taxon>Embryophyta</taxon>
        <taxon>Tracheophyta</taxon>
        <taxon>Spermatophyta</taxon>
        <taxon>Magnoliopsida</taxon>
        <taxon>Liliopsida</taxon>
        <taxon>Zosteraceae</taxon>
        <taxon>Zostera</taxon>
    </lineage>
</organism>
<dbReference type="OMA" id="MKWRCLE"/>
<keyword evidence="9" id="KW-0547">Nucleotide-binding</keyword>
<name>A0A0K9NST4_ZOSMR</name>
<evidence type="ECO:0000256" key="4">
    <source>
        <dbReference type="ARBA" id="ARBA00015765"/>
    </source>
</evidence>
<evidence type="ECO:0000313" key="17">
    <source>
        <dbReference type="EMBL" id="KMZ59658.1"/>
    </source>
</evidence>
<keyword evidence="11" id="KW-0342">GTP-binding</keyword>
<dbReference type="PRINTS" id="PR00315">
    <property type="entry name" value="ELONGATNFCT"/>
</dbReference>
<dbReference type="InterPro" id="IPR004161">
    <property type="entry name" value="EFTu-like_2"/>
</dbReference>
<dbReference type="FunFam" id="2.40.30.10:FF:000024">
    <property type="entry name" value="Eukaryotic peptide chain release factor GTP-binding subunit ERF3A"/>
    <property type="match status" value="1"/>
</dbReference>
<dbReference type="CDD" id="cd03704">
    <property type="entry name" value="eRF3_C_III"/>
    <property type="match status" value="1"/>
</dbReference>
<dbReference type="CDD" id="cd04089">
    <property type="entry name" value="eRF3_II"/>
    <property type="match status" value="1"/>
</dbReference>
<dbReference type="EMBL" id="LFYR01001757">
    <property type="protein sequence ID" value="KMZ59658.1"/>
    <property type="molecule type" value="Genomic_DNA"/>
</dbReference>
<evidence type="ECO:0000256" key="9">
    <source>
        <dbReference type="ARBA" id="ARBA00022741"/>
    </source>
</evidence>
<dbReference type="Gene3D" id="2.40.30.10">
    <property type="entry name" value="Translation factors"/>
    <property type="match status" value="2"/>
</dbReference>
<keyword evidence="17" id="KW-0251">Elongation factor</keyword>
<dbReference type="Pfam" id="PF00009">
    <property type="entry name" value="GTP_EFTU"/>
    <property type="match status" value="1"/>
</dbReference>
<dbReference type="GO" id="GO:0003924">
    <property type="term" value="F:GTPase activity"/>
    <property type="evidence" value="ECO:0007669"/>
    <property type="project" value="InterPro"/>
</dbReference>
<evidence type="ECO:0000256" key="5">
    <source>
        <dbReference type="ARBA" id="ARBA00022481"/>
    </source>
</evidence>